<dbReference type="SUPFAM" id="SSF55781">
    <property type="entry name" value="GAF domain-like"/>
    <property type="match status" value="1"/>
</dbReference>
<sequence length="965" mass="102315">MPLVGRLLAFGVALLLPVLAFNGVLLWQFASSERDRLENEVRDTARYAADALDRKLEGLVLTLRALSLSSHLQAGDLEAFRTQAEELGHLKTFTVVLRDGFGRLLLDTRLPRGTPPVPGSLTETDLRALQIGEPVVSGLLLESSGRSAEFTIVSPVAAGAAARPMLLSLNVPVELALEALRPQELPSGWTSSFVDGAGRIVARSNRNEEFVGHLATNDLRRSATGEAGTWVGTTATGEPVVAAYQRSQLSGWRAAVGVPTAVLREPLRHSLWIFAGLAATALLASALLAHSMGRSIPIAIGRLAYAARRLAHGDLVQAQPSGIREVDTVAEAIAAASLALREGAAERDRVEEALREETHALETLNRIGTVLSAELNLDRLLQAVTDAATELSGARFGAFFYNAPDPRGGYLTHYIISGVPRNAFAHFPIPRATELFGPTLRGEGIVRIADVTLDARYGRNAPFRGMPEGYLPVRSYMAIPVIARSGEVIGGLFFGHPKPAVFLERHERLVAGVAAQAAIAIDNARLFEEARRAREGLEQRVAERTRELKDANARLRREVSAREAMQAQLAQAQKMEALGQLAGGIAHDFNNVLQAIAGALRLIARRPEDPGRVRHLAGMASEATERGASITRRLLAFARRGELRAEPVNVAATLGNLREVLAHTLGAGVEVRAVVAGELPPVMADRGQLEAVLVNLATNARDAMPDGGTLTLSAALEEVSDGQAHGAGLTPGAYLRLVVEDTGSGMDAKTLEHATEPFFTTKPLGRGTGLGLSMAKGFAEQSGGGIGIESESGRGTRVSLWFPCFPAEADQGSGSERAAGVPIPITASGAPETPAAPGGSDRRVLVVDDEPMVRATLAAELSARGWHVIEAAGPVAALMRLEASDRLDLLVTDLAMPGMNGLALLHEARQRRPGLPAVLLTGYLEDDTAPALCKAAAGGPFALLRKPVSSDDLAVQAERLIERCA</sequence>
<dbReference type="SUPFAM" id="SSF47384">
    <property type="entry name" value="Homodimeric domain of signal transducing histidine kinase"/>
    <property type="match status" value="1"/>
</dbReference>
<gene>
    <name evidence="11" type="ORF">H7965_27160</name>
</gene>
<dbReference type="InterPro" id="IPR004358">
    <property type="entry name" value="Sig_transdc_His_kin-like_C"/>
</dbReference>
<proteinExistence type="predicted"/>
<keyword evidence="5" id="KW-0418">Kinase</keyword>
<evidence type="ECO:0000256" key="4">
    <source>
        <dbReference type="ARBA" id="ARBA00022679"/>
    </source>
</evidence>
<dbReference type="CDD" id="cd18774">
    <property type="entry name" value="PDC2_HK_sensor"/>
    <property type="match status" value="1"/>
</dbReference>
<dbReference type="EMBL" id="JACOMF010000095">
    <property type="protein sequence ID" value="MBC4018933.1"/>
    <property type="molecule type" value="Genomic_DNA"/>
</dbReference>
<keyword evidence="8" id="KW-0472">Membrane</keyword>
<feature type="coiled-coil region" evidence="7">
    <location>
        <begin position="527"/>
        <end position="575"/>
    </location>
</feature>
<keyword evidence="8" id="KW-0812">Transmembrane</keyword>
<dbReference type="SUPFAM" id="SSF52172">
    <property type="entry name" value="CheY-like"/>
    <property type="match status" value="1"/>
</dbReference>
<dbReference type="SMART" id="SM00448">
    <property type="entry name" value="REC"/>
    <property type="match status" value="1"/>
</dbReference>
<evidence type="ECO:0000256" key="6">
    <source>
        <dbReference type="PROSITE-ProRule" id="PRU00169"/>
    </source>
</evidence>
<dbReference type="PROSITE" id="PS50109">
    <property type="entry name" value="HIS_KIN"/>
    <property type="match status" value="1"/>
</dbReference>
<dbReference type="InterPro" id="IPR003018">
    <property type="entry name" value="GAF"/>
</dbReference>
<dbReference type="InterPro" id="IPR003661">
    <property type="entry name" value="HisK_dim/P_dom"/>
</dbReference>
<keyword evidence="4" id="KW-0808">Transferase</keyword>
<evidence type="ECO:0000313" key="11">
    <source>
        <dbReference type="EMBL" id="MBC4018933.1"/>
    </source>
</evidence>
<evidence type="ECO:0000259" key="9">
    <source>
        <dbReference type="PROSITE" id="PS50109"/>
    </source>
</evidence>
<feature type="domain" description="Response regulatory" evidence="10">
    <location>
        <begin position="843"/>
        <end position="961"/>
    </location>
</feature>
<evidence type="ECO:0000256" key="3">
    <source>
        <dbReference type="ARBA" id="ARBA00022553"/>
    </source>
</evidence>
<dbReference type="Gene3D" id="1.10.287.130">
    <property type="match status" value="1"/>
</dbReference>
<dbReference type="SMART" id="SM00065">
    <property type="entry name" value="GAF"/>
    <property type="match status" value="1"/>
</dbReference>
<dbReference type="PRINTS" id="PR00344">
    <property type="entry name" value="BCTRLSENSOR"/>
</dbReference>
<feature type="modified residue" description="4-aspartylphosphate" evidence="6">
    <location>
        <position position="893"/>
    </location>
</feature>
<comment type="catalytic activity">
    <reaction evidence="1">
        <text>ATP + protein L-histidine = ADP + protein N-phospho-L-histidine.</text>
        <dbReference type="EC" id="2.7.13.3"/>
    </reaction>
</comment>
<dbReference type="Gene3D" id="3.40.50.2300">
    <property type="match status" value="1"/>
</dbReference>
<dbReference type="PANTHER" id="PTHR43065">
    <property type="entry name" value="SENSOR HISTIDINE KINASE"/>
    <property type="match status" value="1"/>
</dbReference>
<dbReference type="InterPro" id="IPR029016">
    <property type="entry name" value="GAF-like_dom_sf"/>
</dbReference>
<dbReference type="SMART" id="SM00388">
    <property type="entry name" value="HisKA"/>
    <property type="match status" value="1"/>
</dbReference>
<dbReference type="InterPro" id="IPR011006">
    <property type="entry name" value="CheY-like_superfamily"/>
</dbReference>
<protein>
    <recommendedName>
        <fullName evidence="2">histidine kinase</fullName>
        <ecNumber evidence="2">2.7.13.3</ecNumber>
    </recommendedName>
</protein>
<dbReference type="PANTHER" id="PTHR43065:SF42">
    <property type="entry name" value="TWO-COMPONENT SENSOR PPRA"/>
    <property type="match status" value="1"/>
</dbReference>
<feature type="domain" description="Histidine kinase" evidence="9">
    <location>
        <begin position="584"/>
        <end position="806"/>
    </location>
</feature>
<dbReference type="InterPro" id="IPR005467">
    <property type="entry name" value="His_kinase_dom"/>
</dbReference>
<dbReference type="Pfam" id="PF02518">
    <property type="entry name" value="HATPase_c"/>
    <property type="match status" value="1"/>
</dbReference>
<name>A0A9X0R5I3_9PROT</name>
<evidence type="ECO:0000256" key="7">
    <source>
        <dbReference type="SAM" id="Coils"/>
    </source>
</evidence>
<dbReference type="GO" id="GO:0000155">
    <property type="term" value="F:phosphorelay sensor kinase activity"/>
    <property type="evidence" value="ECO:0007669"/>
    <property type="project" value="InterPro"/>
</dbReference>
<feature type="transmembrane region" description="Helical" evidence="8">
    <location>
        <begin position="271"/>
        <end position="289"/>
    </location>
</feature>
<evidence type="ECO:0000256" key="2">
    <source>
        <dbReference type="ARBA" id="ARBA00012438"/>
    </source>
</evidence>
<dbReference type="Pfam" id="PF13185">
    <property type="entry name" value="GAF_2"/>
    <property type="match status" value="1"/>
</dbReference>
<keyword evidence="12" id="KW-1185">Reference proteome</keyword>
<evidence type="ECO:0000256" key="1">
    <source>
        <dbReference type="ARBA" id="ARBA00000085"/>
    </source>
</evidence>
<dbReference type="SUPFAM" id="SSF55874">
    <property type="entry name" value="ATPase domain of HSP90 chaperone/DNA topoisomerase II/histidine kinase"/>
    <property type="match status" value="1"/>
</dbReference>
<dbReference type="SMART" id="SM00387">
    <property type="entry name" value="HATPase_c"/>
    <property type="match status" value="1"/>
</dbReference>
<comment type="caution">
    <text evidence="11">The sequence shown here is derived from an EMBL/GenBank/DDBJ whole genome shotgun (WGS) entry which is preliminary data.</text>
</comment>
<dbReference type="Proteomes" id="UP000600101">
    <property type="component" value="Unassembled WGS sequence"/>
</dbReference>
<keyword evidence="8" id="KW-1133">Transmembrane helix</keyword>
<accession>A0A9X0R5I3</accession>
<evidence type="ECO:0000256" key="5">
    <source>
        <dbReference type="ARBA" id="ARBA00022777"/>
    </source>
</evidence>
<dbReference type="AlphaFoldDB" id="A0A9X0R5I3"/>
<reference evidence="11" key="1">
    <citation type="submission" date="2020-08" db="EMBL/GenBank/DDBJ databases">
        <authorList>
            <person name="Hu Y."/>
            <person name="Nguyen S.V."/>
            <person name="Li F."/>
            <person name="Fanning S."/>
        </authorList>
    </citation>
    <scope>NUCLEOTIDE SEQUENCE</scope>
    <source>
        <strain evidence="11">SYSU D8009</strain>
    </source>
</reference>
<dbReference type="Gene3D" id="3.30.565.10">
    <property type="entry name" value="Histidine kinase-like ATPase, C-terminal domain"/>
    <property type="match status" value="1"/>
</dbReference>
<keyword evidence="3 6" id="KW-0597">Phosphoprotein</keyword>
<dbReference type="RefSeq" id="WP_186773673.1">
    <property type="nucleotide sequence ID" value="NZ_JACOMF010000095.1"/>
</dbReference>
<evidence type="ECO:0000313" key="12">
    <source>
        <dbReference type="Proteomes" id="UP000600101"/>
    </source>
</evidence>
<dbReference type="InterPro" id="IPR001789">
    <property type="entry name" value="Sig_transdc_resp-reg_receiver"/>
</dbReference>
<dbReference type="Pfam" id="PF00072">
    <property type="entry name" value="Response_reg"/>
    <property type="match status" value="1"/>
</dbReference>
<dbReference type="InterPro" id="IPR036097">
    <property type="entry name" value="HisK_dim/P_sf"/>
</dbReference>
<dbReference type="InterPro" id="IPR036890">
    <property type="entry name" value="HATPase_C_sf"/>
</dbReference>
<dbReference type="Gene3D" id="3.30.450.40">
    <property type="match status" value="1"/>
</dbReference>
<evidence type="ECO:0000259" key="10">
    <source>
        <dbReference type="PROSITE" id="PS50110"/>
    </source>
</evidence>
<organism evidence="11 12">
    <name type="scientific">Siccirubricoccus deserti</name>
    <dbReference type="NCBI Taxonomy" id="2013562"/>
    <lineage>
        <taxon>Bacteria</taxon>
        <taxon>Pseudomonadati</taxon>
        <taxon>Pseudomonadota</taxon>
        <taxon>Alphaproteobacteria</taxon>
        <taxon>Acetobacterales</taxon>
        <taxon>Roseomonadaceae</taxon>
        <taxon>Siccirubricoccus</taxon>
    </lineage>
</organism>
<evidence type="ECO:0000256" key="8">
    <source>
        <dbReference type="SAM" id="Phobius"/>
    </source>
</evidence>
<keyword evidence="7" id="KW-0175">Coiled coil</keyword>
<dbReference type="CDD" id="cd00156">
    <property type="entry name" value="REC"/>
    <property type="match status" value="1"/>
</dbReference>
<dbReference type="EC" id="2.7.13.3" evidence="2"/>
<dbReference type="InterPro" id="IPR003594">
    <property type="entry name" value="HATPase_dom"/>
</dbReference>
<dbReference type="PROSITE" id="PS50110">
    <property type="entry name" value="RESPONSE_REGULATORY"/>
    <property type="match status" value="1"/>
</dbReference>